<sequence length="145" mass="17036">MPAQDNHHEKHSIWQRKNNTQRAAGWLEEETIEQCDSPQDKQDNDTREDIIIDFDECQSPRSVDSELNIEEVEERRPKYDGYASYMKINEQPHNDQEREISSSSCHLPLEVWRRRTGTPDTVSSKRMIQTERKTILYGQTPAAMC</sequence>
<protein>
    <submittedName>
        <fullName evidence="2">Uncharacterized protein</fullName>
    </submittedName>
</protein>
<feature type="compositionally biased region" description="Basic and acidic residues" evidence="1">
    <location>
        <begin position="1"/>
        <end position="12"/>
    </location>
</feature>
<reference evidence="2 3" key="1">
    <citation type="journal article" date="2024" name="BMC Genomics">
        <title>Genome assembly of redclaw crayfish (Cherax quadricarinatus) provides insights into its immune adaptation and hypoxia tolerance.</title>
        <authorList>
            <person name="Liu Z."/>
            <person name="Zheng J."/>
            <person name="Li H."/>
            <person name="Fang K."/>
            <person name="Wang S."/>
            <person name="He J."/>
            <person name="Zhou D."/>
            <person name="Weng S."/>
            <person name="Chi M."/>
            <person name="Gu Z."/>
            <person name="He J."/>
            <person name="Li F."/>
            <person name="Wang M."/>
        </authorList>
    </citation>
    <scope>NUCLEOTIDE SEQUENCE [LARGE SCALE GENOMIC DNA]</scope>
    <source>
        <strain evidence="2">ZL_2023a</strain>
    </source>
</reference>
<dbReference type="EMBL" id="JARKIK010000051">
    <property type="protein sequence ID" value="KAK8734338.1"/>
    <property type="molecule type" value="Genomic_DNA"/>
</dbReference>
<name>A0AAW0WQ21_CHEQU</name>
<evidence type="ECO:0000256" key="1">
    <source>
        <dbReference type="SAM" id="MobiDB-lite"/>
    </source>
</evidence>
<feature type="non-terminal residue" evidence="2">
    <location>
        <position position="145"/>
    </location>
</feature>
<gene>
    <name evidence="2" type="ORF">OTU49_006133</name>
</gene>
<evidence type="ECO:0000313" key="2">
    <source>
        <dbReference type="EMBL" id="KAK8734338.1"/>
    </source>
</evidence>
<evidence type="ECO:0000313" key="3">
    <source>
        <dbReference type="Proteomes" id="UP001445076"/>
    </source>
</evidence>
<keyword evidence="3" id="KW-1185">Reference proteome</keyword>
<proteinExistence type="predicted"/>
<feature type="region of interest" description="Disordered" evidence="1">
    <location>
        <begin position="1"/>
        <end position="48"/>
    </location>
</feature>
<dbReference type="AlphaFoldDB" id="A0AAW0WQ21"/>
<organism evidence="2 3">
    <name type="scientific">Cherax quadricarinatus</name>
    <name type="common">Australian red claw crayfish</name>
    <dbReference type="NCBI Taxonomy" id="27406"/>
    <lineage>
        <taxon>Eukaryota</taxon>
        <taxon>Metazoa</taxon>
        <taxon>Ecdysozoa</taxon>
        <taxon>Arthropoda</taxon>
        <taxon>Crustacea</taxon>
        <taxon>Multicrustacea</taxon>
        <taxon>Malacostraca</taxon>
        <taxon>Eumalacostraca</taxon>
        <taxon>Eucarida</taxon>
        <taxon>Decapoda</taxon>
        <taxon>Pleocyemata</taxon>
        <taxon>Astacidea</taxon>
        <taxon>Parastacoidea</taxon>
        <taxon>Parastacidae</taxon>
        <taxon>Cherax</taxon>
    </lineage>
</organism>
<feature type="compositionally biased region" description="Basic and acidic residues" evidence="1">
    <location>
        <begin position="38"/>
        <end position="48"/>
    </location>
</feature>
<comment type="caution">
    <text evidence="2">The sequence shown here is derived from an EMBL/GenBank/DDBJ whole genome shotgun (WGS) entry which is preliminary data.</text>
</comment>
<dbReference type="Proteomes" id="UP001445076">
    <property type="component" value="Unassembled WGS sequence"/>
</dbReference>
<accession>A0AAW0WQ21</accession>